<dbReference type="EMBL" id="JAMKOV010000033">
    <property type="protein sequence ID" value="KAI8035621.1"/>
    <property type="molecule type" value="Genomic_DNA"/>
</dbReference>
<keyword evidence="2" id="KW-1185">Reference proteome</keyword>
<evidence type="ECO:0000313" key="1">
    <source>
        <dbReference type="EMBL" id="KAI8035621.1"/>
    </source>
</evidence>
<accession>A0A9P9YER5</accession>
<sequence>AGGQHLIGLDFGPFSQCFSVFAGVRGFWSNLVQLLASCSQEPIQFTTLWGALSGFIRAAPHCPDLHMLPDWLITDIRRRQSRGTKREEGVPVGLVLVCTGAPN</sequence>
<feature type="non-terminal residue" evidence="1">
    <location>
        <position position="1"/>
    </location>
</feature>
<comment type="caution">
    <text evidence="1">The sequence shown here is derived from an EMBL/GenBank/DDBJ whole genome shotgun (WGS) entry which is preliminary data.</text>
</comment>
<proteinExistence type="predicted"/>
<dbReference type="Proteomes" id="UP001059596">
    <property type="component" value="Unassembled WGS sequence"/>
</dbReference>
<dbReference type="AlphaFoldDB" id="A0A9P9YER5"/>
<gene>
    <name evidence="1" type="ORF">M5D96_011670</name>
</gene>
<name>A0A9P9YER5_9MUSC</name>
<reference evidence="1" key="1">
    <citation type="journal article" date="2023" name="Genome Biol. Evol.">
        <title>Long-read-based Genome Assembly of Drosophila gunungcola Reveals Fewer Chemosensory Genes in Flower-breeding Species.</title>
        <authorList>
            <person name="Negi A."/>
            <person name="Liao B.Y."/>
            <person name="Yeh S.D."/>
        </authorList>
    </citation>
    <scope>NUCLEOTIDE SEQUENCE</scope>
    <source>
        <strain evidence="1">Sukarami</strain>
    </source>
</reference>
<protein>
    <submittedName>
        <fullName evidence="1">Uncharacterized protein</fullName>
    </submittedName>
</protein>
<organism evidence="1 2">
    <name type="scientific">Drosophila gunungcola</name>
    <name type="common">fruit fly</name>
    <dbReference type="NCBI Taxonomy" id="103775"/>
    <lineage>
        <taxon>Eukaryota</taxon>
        <taxon>Metazoa</taxon>
        <taxon>Ecdysozoa</taxon>
        <taxon>Arthropoda</taxon>
        <taxon>Hexapoda</taxon>
        <taxon>Insecta</taxon>
        <taxon>Pterygota</taxon>
        <taxon>Neoptera</taxon>
        <taxon>Endopterygota</taxon>
        <taxon>Diptera</taxon>
        <taxon>Brachycera</taxon>
        <taxon>Muscomorpha</taxon>
        <taxon>Ephydroidea</taxon>
        <taxon>Drosophilidae</taxon>
        <taxon>Drosophila</taxon>
        <taxon>Sophophora</taxon>
    </lineage>
</organism>
<evidence type="ECO:0000313" key="2">
    <source>
        <dbReference type="Proteomes" id="UP001059596"/>
    </source>
</evidence>